<accession>F8NH23</accession>
<dbReference type="HOGENOM" id="CLU_3051842_0_0_1"/>
<dbReference type="GeneID" id="18810818"/>
<dbReference type="KEGG" id="sla:SERLADRAFT_379396"/>
<evidence type="ECO:0000313" key="1">
    <source>
        <dbReference type="EMBL" id="EGO29880.1"/>
    </source>
</evidence>
<dbReference type="AlphaFoldDB" id="F8NH23"/>
<dbReference type="RefSeq" id="XP_007314122.1">
    <property type="nucleotide sequence ID" value="XM_007314060.1"/>
</dbReference>
<organism>
    <name type="scientific">Serpula lacrymans var. lacrymans (strain S7.9)</name>
    <name type="common">Dry rot fungus</name>
    <dbReference type="NCBI Taxonomy" id="578457"/>
    <lineage>
        <taxon>Eukaryota</taxon>
        <taxon>Fungi</taxon>
        <taxon>Dikarya</taxon>
        <taxon>Basidiomycota</taxon>
        <taxon>Agaricomycotina</taxon>
        <taxon>Agaricomycetes</taxon>
        <taxon>Agaricomycetidae</taxon>
        <taxon>Boletales</taxon>
        <taxon>Coniophorineae</taxon>
        <taxon>Serpulaceae</taxon>
        <taxon>Serpula</taxon>
    </lineage>
</organism>
<reference evidence="1" key="1">
    <citation type="submission" date="2011-04" db="EMBL/GenBank/DDBJ databases">
        <title>Evolution of plant cell wall degrading machinery underlies the functional diversity of forest fungi.</title>
        <authorList>
            <consortium name="US DOE Joint Genome Institute (JGI-PGF)"/>
            <person name="Eastwood D.C."/>
            <person name="Floudas D."/>
            <person name="Binder M."/>
            <person name="Majcherczyk A."/>
            <person name="Schneider P."/>
            <person name="Aerts A."/>
            <person name="Asiegbu F.O."/>
            <person name="Baker S.E."/>
            <person name="Barry K."/>
            <person name="Bendiksby M."/>
            <person name="Blumentritt M."/>
            <person name="Coutinho P.M."/>
            <person name="Cullen D."/>
            <person name="Cullen D."/>
            <person name="Gathman A."/>
            <person name="Goodell B."/>
            <person name="Henrissat B."/>
            <person name="Ihrmark K."/>
            <person name="Kauserud H."/>
            <person name="Kohler A."/>
            <person name="LaButti K."/>
            <person name="Lapidus A."/>
            <person name="Lavin J.L."/>
            <person name="Lee Y.-H."/>
            <person name="Lindquist E."/>
            <person name="Lilly W."/>
            <person name="Lucas S."/>
            <person name="Morin E."/>
            <person name="Murat C."/>
            <person name="Oguiza J.A."/>
            <person name="Park J."/>
            <person name="Pisabarro A.G."/>
            <person name="Riley R."/>
            <person name="Rosling A."/>
            <person name="Salamov A."/>
            <person name="Schmidt O."/>
            <person name="Schmutz J."/>
            <person name="Skrede I."/>
            <person name="Stenlid J."/>
            <person name="Wiebenga A."/>
            <person name="Xie X."/>
            <person name="Kues U."/>
            <person name="Hibbett D.S."/>
            <person name="Hoffmeister D."/>
            <person name="Hogberg N."/>
            <person name="Martin F."/>
            <person name="Grigoriev I.V."/>
            <person name="Watkinson S.C."/>
        </authorList>
    </citation>
    <scope>NUCLEOTIDE SEQUENCE</scope>
    <source>
        <strain evidence="1">S7.9</strain>
    </source>
</reference>
<sequence length="54" mass="5969">MHKLSGSLFGAKWDGGIMEIIPISLSLTGISKDFMKNSHPSNEIMKSSQRYEVA</sequence>
<dbReference type="Proteomes" id="UP000008064">
    <property type="component" value="Unassembled WGS sequence"/>
</dbReference>
<proteinExistence type="predicted"/>
<dbReference type="EMBL" id="GL945429">
    <property type="protein sequence ID" value="EGO29880.1"/>
    <property type="molecule type" value="Genomic_DNA"/>
</dbReference>
<protein>
    <submittedName>
        <fullName evidence="1">Uncharacterized protein</fullName>
    </submittedName>
</protein>
<gene>
    <name evidence="1" type="ORF">SERLADRAFT_379396</name>
</gene>
<name>F8NH23_SERL9</name>